<evidence type="ECO:0000256" key="2">
    <source>
        <dbReference type="ARBA" id="ARBA00022723"/>
    </source>
</evidence>
<reference evidence="8" key="2">
    <citation type="submission" date="2021-04" db="EMBL/GenBank/DDBJ databases">
        <authorList>
            <person name="Gilroy R."/>
        </authorList>
    </citation>
    <scope>NUCLEOTIDE SEQUENCE</scope>
    <source>
        <strain evidence="8">CHK186-16707</strain>
    </source>
</reference>
<keyword evidence="1" id="KW-0645">Protease</keyword>
<feature type="domain" description="MPN" evidence="7">
    <location>
        <begin position="104"/>
        <end position="226"/>
    </location>
</feature>
<reference evidence="8" key="1">
    <citation type="journal article" date="2021" name="PeerJ">
        <title>Extensive microbial diversity within the chicken gut microbiome revealed by metagenomics and culture.</title>
        <authorList>
            <person name="Gilroy R."/>
            <person name="Ravi A."/>
            <person name="Getino M."/>
            <person name="Pursley I."/>
            <person name="Horton D.L."/>
            <person name="Alikhan N.F."/>
            <person name="Baker D."/>
            <person name="Gharbi K."/>
            <person name="Hall N."/>
            <person name="Watson M."/>
            <person name="Adriaenssens E.M."/>
            <person name="Foster-Nyarko E."/>
            <person name="Jarju S."/>
            <person name="Secka A."/>
            <person name="Antonio M."/>
            <person name="Oren A."/>
            <person name="Chaudhuri R.R."/>
            <person name="La Ragione R."/>
            <person name="Hildebrand F."/>
            <person name="Pallen M.J."/>
        </authorList>
    </citation>
    <scope>NUCLEOTIDE SEQUENCE</scope>
    <source>
        <strain evidence="8">CHK186-16707</strain>
    </source>
</reference>
<dbReference type="Proteomes" id="UP000824225">
    <property type="component" value="Unassembled WGS sequence"/>
</dbReference>
<dbReference type="InterPro" id="IPR001405">
    <property type="entry name" value="UPF0758"/>
</dbReference>
<organism evidence="8 9">
    <name type="scientific">Candidatus Mailhella merdigallinarum</name>
    <dbReference type="NCBI Taxonomy" id="2838658"/>
    <lineage>
        <taxon>Bacteria</taxon>
        <taxon>Pseudomonadati</taxon>
        <taxon>Thermodesulfobacteriota</taxon>
        <taxon>Desulfovibrionia</taxon>
        <taxon>Desulfovibrionales</taxon>
        <taxon>Desulfovibrionaceae</taxon>
        <taxon>Mailhella</taxon>
    </lineage>
</organism>
<name>A0A9D2HE49_9BACT</name>
<accession>A0A9D2HE49</accession>
<dbReference type="InterPro" id="IPR025657">
    <property type="entry name" value="RadC_JAB"/>
</dbReference>
<evidence type="ECO:0000259" key="7">
    <source>
        <dbReference type="PROSITE" id="PS50249"/>
    </source>
</evidence>
<proteinExistence type="inferred from homology"/>
<sequence length="227" mass="25260">MGDVDKKHYTGHRARLRKRFLNDPHNVYAYEMMELLLGYVIRRGDTKPLAKELVERFGGIAGLLDAHPAERNAVPGLGPSTEAFLTLLREIIARYFEEAVKKKTAVTLNDIGQLGRCRLAGCPHEEVWAALLDNGNRLLTFERIHTGSVDQVLISPREAVELTLKYKASALVLLHNHPGGSSRPSTLDTETTNRLRQAMKAVGLRLLDHLILADGQCYSLTTDNLLA</sequence>
<evidence type="ECO:0000256" key="6">
    <source>
        <dbReference type="RuleBase" id="RU003797"/>
    </source>
</evidence>
<dbReference type="Gene3D" id="3.40.140.10">
    <property type="entry name" value="Cytidine Deaminase, domain 2"/>
    <property type="match status" value="1"/>
</dbReference>
<keyword evidence="4" id="KW-0862">Zinc</keyword>
<dbReference type="PANTHER" id="PTHR30471">
    <property type="entry name" value="DNA REPAIR PROTEIN RADC"/>
    <property type="match status" value="1"/>
</dbReference>
<dbReference type="PANTHER" id="PTHR30471:SF3">
    <property type="entry name" value="UPF0758 PROTEIN YEES-RELATED"/>
    <property type="match status" value="1"/>
</dbReference>
<comment type="similarity">
    <text evidence="6">Belongs to the UPF0758 family.</text>
</comment>
<dbReference type="Pfam" id="PF04002">
    <property type="entry name" value="RadC"/>
    <property type="match status" value="1"/>
</dbReference>
<evidence type="ECO:0000256" key="3">
    <source>
        <dbReference type="ARBA" id="ARBA00022801"/>
    </source>
</evidence>
<comment type="caution">
    <text evidence="8">The sequence shown here is derived from an EMBL/GenBank/DDBJ whole genome shotgun (WGS) entry which is preliminary data.</text>
</comment>
<dbReference type="GO" id="GO:0046872">
    <property type="term" value="F:metal ion binding"/>
    <property type="evidence" value="ECO:0007669"/>
    <property type="project" value="UniProtKB-KW"/>
</dbReference>
<evidence type="ECO:0000256" key="1">
    <source>
        <dbReference type="ARBA" id="ARBA00022670"/>
    </source>
</evidence>
<dbReference type="PROSITE" id="PS50249">
    <property type="entry name" value="MPN"/>
    <property type="match status" value="1"/>
</dbReference>
<keyword evidence="2" id="KW-0479">Metal-binding</keyword>
<gene>
    <name evidence="8" type="primary">radC</name>
    <name evidence="8" type="ORF">H9962_06520</name>
</gene>
<dbReference type="AlphaFoldDB" id="A0A9D2HE49"/>
<dbReference type="CDD" id="cd08071">
    <property type="entry name" value="MPN_DUF2466"/>
    <property type="match status" value="1"/>
</dbReference>
<protein>
    <submittedName>
        <fullName evidence="8">DNA repair protein RadC</fullName>
    </submittedName>
</protein>
<evidence type="ECO:0000313" key="9">
    <source>
        <dbReference type="Proteomes" id="UP000824225"/>
    </source>
</evidence>
<evidence type="ECO:0000256" key="4">
    <source>
        <dbReference type="ARBA" id="ARBA00022833"/>
    </source>
</evidence>
<keyword evidence="5" id="KW-0482">Metalloprotease</keyword>
<keyword evidence="3" id="KW-0378">Hydrolase</keyword>
<dbReference type="GO" id="GO:0008237">
    <property type="term" value="F:metallopeptidase activity"/>
    <property type="evidence" value="ECO:0007669"/>
    <property type="project" value="UniProtKB-KW"/>
</dbReference>
<dbReference type="EMBL" id="DXAN01000022">
    <property type="protein sequence ID" value="HJA08824.1"/>
    <property type="molecule type" value="Genomic_DNA"/>
</dbReference>
<dbReference type="InterPro" id="IPR037518">
    <property type="entry name" value="MPN"/>
</dbReference>
<dbReference type="NCBIfam" id="TIGR00608">
    <property type="entry name" value="radc"/>
    <property type="match status" value="1"/>
</dbReference>
<evidence type="ECO:0000256" key="5">
    <source>
        <dbReference type="ARBA" id="ARBA00023049"/>
    </source>
</evidence>
<evidence type="ECO:0000313" key="8">
    <source>
        <dbReference type="EMBL" id="HJA08824.1"/>
    </source>
</evidence>
<dbReference type="GO" id="GO:0006508">
    <property type="term" value="P:proteolysis"/>
    <property type="evidence" value="ECO:0007669"/>
    <property type="project" value="UniProtKB-KW"/>
</dbReference>